<evidence type="ECO:0000256" key="3">
    <source>
        <dbReference type="ARBA" id="ARBA00023163"/>
    </source>
</evidence>
<dbReference type="InterPro" id="IPR050109">
    <property type="entry name" value="HTH-type_TetR-like_transc_reg"/>
</dbReference>
<dbReference type="PANTHER" id="PTHR30055">
    <property type="entry name" value="HTH-TYPE TRANSCRIPTIONAL REGULATOR RUTR"/>
    <property type="match status" value="1"/>
</dbReference>
<dbReference type="EMBL" id="JBHLWK010000001">
    <property type="protein sequence ID" value="MFC0202748.1"/>
    <property type="molecule type" value="Genomic_DNA"/>
</dbReference>
<dbReference type="RefSeq" id="WP_379485616.1">
    <property type="nucleotide sequence ID" value="NZ_JBHLWK010000001.1"/>
</dbReference>
<dbReference type="Gene3D" id="1.10.357.10">
    <property type="entry name" value="Tetracycline Repressor, domain 2"/>
    <property type="match status" value="1"/>
</dbReference>
<evidence type="ECO:0000313" key="7">
    <source>
        <dbReference type="Proteomes" id="UP001589798"/>
    </source>
</evidence>
<gene>
    <name evidence="6" type="ORF">ACFFJC_00515</name>
</gene>
<protein>
    <submittedName>
        <fullName evidence="6">TetR/AcrR family transcriptional regulator</fullName>
    </submittedName>
</protein>
<evidence type="ECO:0000256" key="2">
    <source>
        <dbReference type="ARBA" id="ARBA00023125"/>
    </source>
</evidence>
<dbReference type="InterPro" id="IPR001647">
    <property type="entry name" value="HTH_TetR"/>
</dbReference>
<evidence type="ECO:0000259" key="5">
    <source>
        <dbReference type="PROSITE" id="PS50977"/>
    </source>
</evidence>
<name>A0ABV6CUY5_9SPHN</name>
<evidence type="ECO:0000313" key="6">
    <source>
        <dbReference type="EMBL" id="MFC0202748.1"/>
    </source>
</evidence>
<comment type="caution">
    <text evidence="6">The sequence shown here is derived from an EMBL/GenBank/DDBJ whole genome shotgun (WGS) entry which is preliminary data.</text>
</comment>
<evidence type="ECO:0000256" key="1">
    <source>
        <dbReference type="ARBA" id="ARBA00023015"/>
    </source>
</evidence>
<accession>A0ABV6CUY5</accession>
<keyword evidence="3" id="KW-0804">Transcription</keyword>
<organism evidence="6 7">
    <name type="scientific">Novosphingobium soli</name>
    <dbReference type="NCBI Taxonomy" id="574956"/>
    <lineage>
        <taxon>Bacteria</taxon>
        <taxon>Pseudomonadati</taxon>
        <taxon>Pseudomonadota</taxon>
        <taxon>Alphaproteobacteria</taxon>
        <taxon>Sphingomonadales</taxon>
        <taxon>Sphingomonadaceae</taxon>
        <taxon>Novosphingobium</taxon>
    </lineage>
</organism>
<sequence length="195" mass="21090">MTGASAKPARRMATRRSATHDALLDAVEAIMHEEGYAALTSRRVALRAGINQQTLYYYFATMDALLLAAYRRRTGAMRARVEAALAQERPLHALWACFSDPFDAALTMEYLALANHNEAVRGETVAFGEQLRALQVAAPALSGLLPPDAPAHPLGLVMALTWVAHLMGFEATLGLRGGHQEATALAQWALGRVEP</sequence>
<keyword evidence="7" id="KW-1185">Reference proteome</keyword>
<dbReference type="PROSITE" id="PS50977">
    <property type="entry name" value="HTH_TETR_2"/>
    <property type="match status" value="1"/>
</dbReference>
<reference evidence="6 7" key="1">
    <citation type="submission" date="2024-09" db="EMBL/GenBank/DDBJ databases">
        <authorList>
            <person name="Sun Q."/>
            <person name="Mori K."/>
        </authorList>
    </citation>
    <scope>NUCLEOTIDE SEQUENCE [LARGE SCALE GENOMIC DNA]</scope>
    <source>
        <strain evidence="6 7">CCM 7706</strain>
    </source>
</reference>
<dbReference type="Proteomes" id="UP001589798">
    <property type="component" value="Unassembled WGS sequence"/>
</dbReference>
<evidence type="ECO:0000256" key="4">
    <source>
        <dbReference type="PROSITE-ProRule" id="PRU00335"/>
    </source>
</evidence>
<dbReference type="InterPro" id="IPR009057">
    <property type="entry name" value="Homeodomain-like_sf"/>
</dbReference>
<dbReference type="Pfam" id="PF00440">
    <property type="entry name" value="TetR_N"/>
    <property type="match status" value="1"/>
</dbReference>
<dbReference type="SUPFAM" id="SSF46689">
    <property type="entry name" value="Homeodomain-like"/>
    <property type="match status" value="1"/>
</dbReference>
<proteinExistence type="predicted"/>
<keyword evidence="1" id="KW-0805">Transcription regulation</keyword>
<feature type="domain" description="HTH tetR-type" evidence="5">
    <location>
        <begin position="17"/>
        <end position="77"/>
    </location>
</feature>
<keyword evidence="2 4" id="KW-0238">DNA-binding</keyword>
<dbReference type="PRINTS" id="PR00455">
    <property type="entry name" value="HTHTETR"/>
</dbReference>
<feature type="DNA-binding region" description="H-T-H motif" evidence="4">
    <location>
        <begin position="40"/>
        <end position="59"/>
    </location>
</feature>
<dbReference type="PANTHER" id="PTHR30055:SF234">
    <property type="entry name" value="HTH-TYPE TRANSCRIPTIONAL REGULATOR BETI"/>
    <property type="match status" value="1"/>
</dbReference>